<comment type="caution">
    <text evidence="2">The sequence shown here is derived from an EMBL/GenBank/DDBJ whole genome shotgun (WGS) entry which is preliminary data.</text>
</comment>
<protein>
    <submittedName>
        <fullName evidence="2">Uncharacterized protein</fullName>
    </submittedName>
</protein>
<name>A0A813K5V7_POLGL</name>
<feature type="region of interest" description="Disordered" evidence="1">
    <location>
        <begin position="39"/>
        <end position="73"/>
    </location>
</feature>
<dbReference type="Proteomes" id="UP000626109">
    <property type="component" value="Unassembled WGS sequence"/>
</dbReference>
<proteinExistence type="predicted"/>
<feature type="non-terminal residue" evidence="2">
    <location>
        <position position="1"/>
    </location>
</feature>
<dbReference type="EMBL" id="CAJNNW010028141">
    <property type="protein sequence ID" value="CAE8694811.1"/>
    <property type="molecule type" value="Genomic_DNA"/>
</dbReference>
<dbReference type="AlphaFoldDB" id="A0A813K5V7"/>
<feature type="non-terminal residue" evidence="2">
    <location>
        <position position="73"/>
    </location>
</feature>
<evidence type="ECO:0000256" key="1">
    <source>
        <dbReference type="SAM" id="MobiDB-lite"/>
    </source>
</evidence>
<evidence type="ECO:0000313" key="3">
    <source>
        <dbReference type="Proteomes" id="UP000626109"/>
    </source>
</evidence>
<sequence length="73" mass="7658">VRDVSVQPTHMAIGWTAQGSPVFTSSAAAPSGATIQRFRSTATDGRPAEVSSQTRSQRSTPLTKEAWMAGQGP</sequence>
<organism evidence="2 3">
    <name type="scientific">Polarella glacialis</name>
    <name type="common">Dinoflagellate</name>
    <dbReference type="NCBI Taxonomy" id="89957"/>
    <lineage>
        <taxon>Eukaryota</taxon>
        <taxon>Sar</taxon>
        <taxon>Alveolata</taxon>
        <taxon>Dinophyceae</taxon>
        <taxon>Suessiales</taxon>
        <taxon>Suessiaceae</taxon>
        <taxon>Polarella</taxon>
    </lineage>
</organism>
<accession>A0A813K5V7</accession>
<evidence type="ECO:0000313" key="2">
    <source>
        <dbReference type="EMBL" id="CAE8694811.1"/>
    </source>
</evidence>
<feature type="compositionally biased region" description="Polar residues" evidence="1">
    <location>
        <begin position="50"/>
        <end position="62"/>
    </location>
</feature>
<reference evidence="2" key="1">
    <citation type="submission" date="2021-02" db="EMBL/GenBank/DDBJ databases">
        <authorList>
            <person name="Dougan E. K."/>
            <person name="Rhodes N."/>
            <person name="Thang M."/>
            <person name="Chan C."/>
        </authorList>
    </citation>
    <scope>NUCLEOTIDE SEQUENCE</scope>
</reference>
<gene>
    <name evidence="2" type="ORF">PGLA2088_LOCUS29035</name>
</gene>